<evidence type="ECO:0000313" key="2">
    <source>
        <dbReference type="Proteomes" id="UP001140234"/>
    </source>
</evidence>
<protein>
    <submittedName>
        <fullName evidence="1">Uncharacterized protein</fullName>
    </submittedName>
</protein>
<proteinExistence type="predicted"/>
<evidence type="ECO:0000313" key="1">
    <source>
        <dbReference type="EMBL" id="KAJ2774196.1"/>
    </source>
</evidence>
<reference evidence="1" key="1">
    <citation type="submission" date="2022-07" db="EMBL/GenBank/DDBJ databases">
        <title>Phylogenomic reconstructions and comparative analyses of Kickxellomycotina fungi.</title>
        <authorList>
            <person name="Reynolds N.K."/>
            <person name="Stajich J.E."/>
            <person name="Barry K."/>
            <person name="Grigoriev I.V."/>
            <person name="Crous P."/>
            <person name="Smith M.E."/>
        </authorList>
    </citation>
    <scope>NUCLEOTIDE SEQUENCE</scope>
    <source>
        <strain evidence="1">CBS 109366</strain>
    </source>
</reference>
<name>A0ACC1K634_9FUNG</name>
<comment type="caution">
    <text evidence="1">The sequence shown here is derived from an EMBL/GenBank/DDBJ whole genome shotgun (WGS) entry which is preliminary data.</text>
</comment>
<dbReference type="Proteomes" id="UP001140234">
    <property type="component" value="Unassembled WGS sequence"/>
</dbReference>
<organism evidence="1 2">
    <name type="scientific">Coemansia nantahalensis</name>
    <dbReference type="NCBI Taxonomy" id="2789366"/>
    <lineage>
        <taxon>Eukaryota</taxon>
        <taxon>Fungi</taxon>
        <taxon>Fungi incertae sedis</taxon>
        <taxon>Zoopagomycota</taxon>
        <taxon>Kickxellomycotina</taxon>
        <taxon>Kickxellomycetes</taxon>
        <taxon>Kickxellales</taxon>
        <taxon>Kickxellaceae</taxon>
        <taxon>Coemansia</taxon>
    </lineage>
</organism>
<gene>
    <name evidence="1" type="ORF">IWQ57_000940</name>
</gene>
<accession>A0ACC1K634</accession>
<sequence length="183" mass="19891">MSLFFHRNIKPDSDVISASHTGPVIVYMAPADSNGEGDVWFKIYEDGWSKDGGWATDKLIKNNGEVSFKIPSDIRDGKYLLRGEVIALHNARSPGGAQFFPNCAHIDVMDGGNITPKGVSIPGVYKADDPGILYSRKKGGDNSKYVIPGPPVYQSGSSGSGTPKPVCKKKAKRSRKSRKRHDL</sequence>
<keyword evidence="2" id="KW-1185">Reference proteome</keyword>
<dbReference type="EMBL" id="JANBUJ010000125">
    <property type="protein sequence ID" value="KAJ2774196.1"/>
    <property type="molecule type" value="Genomic_DNA"/>
</dbReference>